<name>A0ABW0VGI4_9ACTN</name>
<dbReference type="RefSeq" id="WP_253798676.1">
    <property type="nucleotide sequence ID" value="NZ_BAAAUA010000007.1"/>
</dbReference>
<proteinExistence type="predicted"/>
<reference evidence="2" key="1">
    <citation type="journal article" date="2019" name="Int. J. Syst. Evol. Microbiol.">
        <title>The Global Catalogue of Microorganisms (GCM) 10K type strain sequencing project: providing services to taxonomists for standard genome sequencing and annotation.</title>
        <authorList>
            <consortium name="The Broad Institute Genomics Platform"/>
            <consortium name="The Broad Institute Genome Sequencing Center for Infectious Disease"/>
            <person name="Wu L."/>
            <person name="Ma J."/>
        </authorList>
    </citation>
    <scope>NUCLEOTIDE SEQUENCE [LARGE SCALE GENOMIC DNA]</scope>
    <source>
        <strain evidence="2">CGMCC 4.1622</strain>
    </source>
</reference>
<dbReference type="EMBL" id="JBHSOC010000041">
    <property type="protein sequence ID" value="MFC5644084.1"/>
    <property type="molecule type" value="Genomic_DNA"/>
</dbReference>
<gene>
    <name evidence="1" type="ORF">ACFPZF_22335</name>
</gene>
<keyword evidence="2" id="KW-1185">Reference proteome</keyword>
<protein>
    <submittedName>
        <fullName evidence="1">DUF2277 domain-containing protein</fullName>
    </submittedName>
</protein>
<organism evidence="1 2">
    <name type="scientific">Kitasatospora cinereorecta</name>
    <dbReference type="NCBI Taxonomy" id="285560"/>
    <lineage>
        <taxon>Bacteria</taxon>
        <taxon>Bacillati</taxon>
        <taxon>Actinomycetota</taxon>
        <taxon>Actinomycetes</taxon>
        <taxon>Kitasatosporales</taxon>
        <taxon>Streptomycetaceae</taxon>
        <taxon>Kitasatospora</taxon>
    </lineage>
</organism>
<sequence>MCRSIKTLRPPMTDEVTEEDIHAAALQYVRKISGFRAPAAHNREAFDLAVEAVAAATAELLSTLEVRGSATPRSSTPVG</sequence>
<dbReference type="Proteomes" id="UP001596066">
    <property type="component" value="Unassembled WGS sequence"/>
</dbReference>
<dbReference type="Pfam" id="PF10041">
    <property type="entry name" value="DUF2277"/>
    <property type="match status" value="1"/>
</dbReference>
<accession>A0ABW0VGI4</accession>
<comment type="caution">
    <text evidence="1">The sequence shown here is derived from an EMBL/GenBank/DDBJ whole genome shotgun (WGS) entry which is preliminary data.</text>
</comment>
<evidence type="ECO:0000313" key="2">
    <source>
        <dbReference type="Proteomes" id="UP001596066"/>
    </source>
</evidence>
<dbReference type="InterPro" id="IPR018735">
    <property type="entry name" value="DUF2277"/>
</dbReference>
<evidence type="ECO:0000313" key="1">
    <source>
        <dbReference type="EMBL" id="MFC5644084.1"/>
    </source>
</evidence>